<dbReference type="SUPFAM" id="SSF53098">
    <property type="entry name" value="Ribonuclease H-like"/>
    <property type="match status" value="1"/>
</dbReference>
<feature type="non-terminal residue" evidence="1">
    <location>
        <position position="1"/>
    </location>
</feature>
<dbReference type="InterPro" id="IPR036397">
    <property type="entry name" value="RNaseH_sf"/>
</dbReference>
<dbReference type="AlphaFoldDB" id="A0A2S4PIK9"/>
<reference evidence="1 2" key="1">
    <citation type="submission" date="2017-10" db="EMBL/GenBank/DDBJ databases">
        <title>Development of genomic resources for the powdery mildew, Erysiphe pulchra.</title>
        <authorList>
            <person name="Wadl P.A."/>
            <person name="Mack B.M."/>
            <person name="Moore G."/>
            <person name="Beltz S.B."/>
        </authorList>
    </citation>
    <scope>NUCLEOTIDE SEQUENCE [LARGE SCALE GENOMIC DNA]</scope>
    <source>
        <strain evidence="1">Cflorida</strain>
    </source>
</reference>
<dbReference type="GO" id="GO:0003676">
    <property type="term" value="F:nucleic acid binding"/>
    <property type="evidence" value="ECO:0007669"/>
    <property type="project" value="InterPro"/>
</dbReference>
<dbReference type="InterPro" id="IPR012337">
    <property type="entry name" value="RNaseH-like_sf"/>
</dbReference>
<dbReference type="Gene3D" id="3.30.420.10">
    <property type="entry name" value="Ribonuclease H-like superfamily/Ribonuclease H"/>
    <property type="match status" value="1"/>
</dbReference>
<evidence type="ECO:0000313" key="2">
    <source>
        <dbReference type="Proteomes" id="UP000237438"/>
    </source>
</evidence>
<comment type="caution">
    <text evidence="1">The sequence shown here is derived from an EMBL/GenBank/DDBJ whole genome shotgun (WGS) entry which is preliminary data.</text>
</comment>
<dbReference type="EMBL" id="PEDP01006390">
    <property type="protein sequence ID" value="POS81882.1"/>
    <property type="molecule type" value="Genomic_DNA"/>
</dbReference>
<dbReference type="PANTHER" id="PTHR33481:SF1">
    <property type="entry name" value="ENDONUCLEASE_EXONUCLEASE_PHOSPHATASE DOMAIN-CONTAINING PROTEIN-RELATED"/>
    <property type="match status" value="1"/>
</dbReference>
<proteinExistence type="predicted"/>
<dbReference type="OrthoDB" id="4917326at2759"/>
<keyword evidence="2" id="KW-1185">Reference proteome</keyword>
<name>A0A2S4PIK9_9PEZI</name>
<protein>
    <recommendedName>
        <fullName evidence="3">RNase H type-1 domain-containing protein</fullName>
    </recommendedName>
</protein>
<dbReference type="PANTHER" id="PTHR33481">
    <property type="entry name" value="REVERSE TRANSCRIPTASE"/>
    <property type="match status" value="1"/>
</dbReference>
<gene>
    <name evidence="1" type="ORF">EPUL_006727</name>
</gene>
<sequence length="239" mass="26716">RLCNTVTGIDPALLRQAIQATAFTTLFYGSETWYGPKTPQWSLDQIQSCINRAARAILPVYKTTPTSALLRETGWGTSKMMLNRYRDRFAARIAAADPKHPLRRRWKSSHFKWIRELQTLELSQDMDYPPWLLFNRSAIKAEIGATGRENALNEYCKWAASRSDKILDLTVYSDGALNKEGTAGAAYCIFRGPNQEISHGTVPLGRTVEAYDAEIHGALEGLRAALNHTMARVLTNVAG</sequence>
<dbReference type="Proteomes" id="UP000237438">
    <property type="component" value="Unassembled WGS sequence"/>
</dbReference>
<organism evidence="1 2">
    <name type="scientific">Erysiphe pulchra</name>
    <dbReference type="NCBI Taxonomy" id="225359"/>
    <lineage>
        <taxon>Eukaryota</taxon>
        <taxon>Fungi</taxon>
        <taxon>Dikarya</taxon>
        <taxon>Ascomycota</taxon>
        <taxon>Pezizomycotina</taxon>
        <taxon>Leotiomycetes</taxon>
        <taxon>Erysiphales</taxon>
        <taxon>Erysiphaceae</taxon>
        <taxon>Erysiphe</taxon>
    </lineage>
</organism>
<accession>A0A2S4PIK9</accession>
<evidence type="ECO:0008006" key="3">
    <source>
        <dbReference type="Google" id="ProtNLM"/>
    </source>
</evidence>
<evidence type="ECO:0000313" key="1">
    <source>
        <dbReference type="EMBL" id="POS81882.1"/>
    </source>
</evidence>